<feature type="transmembrane region" description="Helical" evidence="1">
    <location>
        <begin position="120"/>
        <end position="137"/>
    </location>
</feature>
<dbReference type="EMBL" id="CAJOBG010019724">
    <property type="protein sequence ID" value="CAF4320421.1"/>
    <property type="molecule type" value="Genomic_DNA"/>
</dbReference>
<proteinExistence type="predicted"/>
<name>A0A820AHW5_9BILA</name>
<evidence type="ECO:0000313" key="3">
    <source>
        <dbReference type="EMBL" id="CAF4320421.1"/>
    </source>
</evidence>
<evidence type="ECO:0000313" key="5">
    <source>
        <dbReference type="Proteomes" id="UP000663866"/>
    </source>
</evidence>
<dbReference type="AlphaFoldDB" id="A0A820AHW5"/>
<evidence type="ECO:0000313" key="4">
    <source>
        <dbReference type="Proteomes" id="UP000663842"/>
    </source>
</evidence>
<accession>A0A820AHW5</accession>
<protein>
    <submittedName>
        <fullName evidence="2">Uncharacterized protein</fullName>
    </submittedName>
</protein>
<sequence length="141" mass="16452">MKYYQTDNNEICSNHLYMEARVFRECEINSTLNKLVPSIILRPYPDLTLTEQAMYDLKNTLRKTIETNDFDGDDDDDDYLEEYDIDIDEKTITTIQSTTSVKSTTSPMKHNIFKSSSSCFTLNFMNLLLLLLLLLLTQRNI</sequence>
<organism evidence="2 4">
    <name type="scientific">Rotaria magnacalcarata</name>
    <dbReference type="NCBI Taxonomy" id="392030"/>
    <lineage>
        <taxon>Eukaryota</taxon>
        <taxon>Metazoa</taxon>
        <taxon>Spiralia</taxon>
        <taxon>Gnathifera</taxon>
        <taxon>Rotifera</taxon>
        <taxon>Eurotatoria</taxon>
        <taxon>Bdelloidea</taxon>
        <taxon>Philodinida</taxon>
        <taxon>Philodinidae</taxon>
        <taxon>Rotaria</taxon>
    </lineage>
</organism>
<evidence type="ECO:0000313" key="2">
    <source>
        <dbReference type="EMBL" id="CAF4177934.1"/>
    </source>
</evidence>
<gene>
    <name evidence="3" type="ORF">OVN521_LOCUS31963</name>
    <name evidence="2" type="ORF">UXM345_LOCUS26676</name>
</gene>
<keyword evidence="1" id="KW-0472">Membrane</keyword>
<dbReference type="EMBL" id="CAJOBF010005514">
    <property type="protein sequence ID" value="CAF4177934.1"/>
    <property type="molecule type" value="Genomic_DNA"/>
</dbReference>
<comment type="caution">
    <text evidence="2">The sequence shown here is derived from an EMBL/GenBank/DDBJ whole genome shotgun (WGS) entry which is preliminary data.</text>
</comment>
<keyword evidence="5" id="KW-1185">Reference proteome</keyword>
<dbReference type="Proteomes" id="UP000663866">
    <property type="component" value="Unassembled WGS sequence"/>
</dbReference>
<evidence type="ECO:0000256" key="1">
    <source>
        <dbReference type="SAM" id="Phobius"/>
    </source>
</evidence>
<keyword evidence="1" id="KW-1133">Transmembrane helix</keyword>
<keyword evidence="1" id="KW-0812">Transmembrane</keyword>
<reference evidence="2" key="1">
    <citation type="submission" date="2021-02" db="EMBL/GenBank/DDBJ databases">
        <authorList>
            <person name="Nowell W R."/>
        </authorList>
    </citation>
    <scope>NUCLEOTIDE SEQUENCE</scope>
</reference>
<dbReference type="Proteomes" id="UP000663842">
    <property type="component" value="Unassembled WGS sequence"/>
</dbReference>